<feature type="coiled-coil region" evidence="4">
    <location>
        <begin position="539"/>
        <end position="616"/>
    </location>
</feature>
<feature type="compositionally biased region" description="Low complexity" evidence="5">
    <location>
        <begin position="435"/>
        <end position="453"/>
    </location>
</feature>
<dbReference type="SMART" id="SM00369">
    <property type="entry name" value="LRR_TYP"/>
    <property type="match status" value="5"/>
</dbReference>
<evidence type="ECO:0000256" key="1">
    <source>
        <dbReference type="ARBA" id="ARBA00004430"/>
    </source>
</evidence>
<evidence type="ECO:0000256" key="5">
    <source>
        <dbReference type="SAM" id="MobiDB-lite"/>
    </source>
</evidence>
<dbReference type="PROSITE" id="PS51450">
    <property type="entry name" value="LRR"/>
    <property type="match status" value="5"/>
</dbReference>
<feature type="compositionally biased region" description="Pro residues" evidence="5">
    <location>
        <begin position="285"/>
        <end position="297"/>
    </location>
</feature>
<dbReference type="InterPro" id="IPR032675">
    <property type="entry name" value="LRR_dom_sf"/>
</dbReference>
<evidence type="ECO:0000256" key="4">
    <source>
        <dbReference type="SAM" id="Coils"/>
    </source>
</evidence>
<sequence>MSSATNSSNSEPGATVSCIGQGLLSISQVPDLHRLRGIRSLCLHGNNLTRIEGLQDLAELVELNLSSNAIASIDPGSLRGLSRLTSLNLASNRLPTVQGLDGLSSLEHLNLSYNYITSITGLSALQGPLCKLRQLNLKHNQLHNLQSFSVLVGCISLRWLQVAGNPVCQLPNYLQALATVLTHVTQLDALSSAEALAAPYDMQAAQQYAAMRLQSFDPAPLPQLAQQPAAQGTPRHVPPAAAARPAVAGAGKAAGLAPPPAYQAQSHDSVLASHQRGSPPLRRAVPPPSFPPPPPQQHPQQQQQTPPQGPWRSHGLQTPRTLHHPQQQNYHDYHHVSAGPDGPGDLQAGYSAAGPPAAAAPPPPHHSQQPSQQGQTRAPANWQATRRAKAGGGGSGDSSDGDVGSEHLSDACDPPQQHHHHQHGGETDVLPATDQRQPPASSQQQQQHVQHQLQPPARVVKVLLADAAAQTSEYTPLVRRLQVEAVELRQQLSTLTDELAKRNAAEEGLRVAMQEAVVRAQEEAHRKVEEGFREASFAVSKALQELESARHAASEAQQRVAAHVRSEEEQRSRCAGLEKDVARLREELQRLNQQLLDQQQSAAAGLEDERRRAAATEAAVREQLAAAQAAAAELPVLRAAVQAAEQKVSSLESALQQSSSVTVSMTAKIAQTMSDANAQIDLLKSRLASAEQQLADHQRREVDSRAEINTLTTALQAARTQHDRELEAAARQQEEAVKTAVEKERAAAEERGKAMAALQAQQERSGLQEQIAFLKVQLQFALKESDREQQTAHQVLQTAQAEASELRSALQAAVAKQREGEALVSDFTSVVQQQKAAIQALQREKEALAARLKACGPEAFDALAAENLGLKRAAAERDLCREQADDARRRWKEAERRINELQASSARTAEELASKVRAAEAALAAAREEASRAAAVAESLRQEVSTQQDIVKVKVKMLDSANETIASLKAERDDLQVEAEEARRAAEEAEMALSREQEQREEEDGEKVQLRQEAQASEAAAAAARTALAEAQARLKEVEGRLRTATEEVVEKDRVIKYVEEEVDRVKGLFEKREQRLRDERDAARADAEMAAAARDTAEARLAESGARLERLARELEHARGQLEDAAAQLEEQQRAAVQAEEQAAARGVEVQRLTARVAEVEGEMRQLLEAVERQKVSSAHKMRQLASLLQEL</sequence>
<evidence type="ECO:0000313" key="6">
    <source>
        <dbReference type="EMBL" id="GFR43792.1"/>
    </source>
</evidence>
<protein>
    <submittedName>
        <fullName evidence="6">Uncharacterized protein</fullName>
    </submittedName>
</protein>
<comment type="caution">
    <text evidence="6">The sequence shown here is derived from an EMBL/GenBank/DDBJ whole genome shotgun (WGS) entry which is preliminary data.</text>
</comment>
<name>A0AAD3HK56_9CHLO</name>
<feature type="coiled-coil region" evidence="4">
    <location>
        <begin position="1095"/>
        <end position="1178"/>
    </location>
</feature>
<feature type="compositionally biased region" description="Low complexity" evidence="5">
    <location>
        <begin position="347"/>
        <end position="357"/>
    </location>
</feature>
<reference evidence="6 7" key="1">
    <citation type="journal article" date="2021" name="Sci. Rep.">
        <title>Genome sequencing of the multicellular alga Astrephomene provides insights into convergent evolution of germ-soma differentiation.</title>
        <authorList>
            <person name="Yamashita S."/>
            <person name="Yamamoto K."/>
            <person name="Matsuzaki R."/>
            <person name="Suzuki S."/>
            <person name="Yamaguchi H."/>
            <person name="Hirooka S."/>
            <person name="Minakuchi Y."/>
            <person name="Miyagishima S."/>
            <person name="Kawachi M."/>
            <person name="Toyoda A."/>
            <person name="Nozaki H."/>
        </authorList>
    </citation>
    <scope>NUCLEOTIDE SEQUENCE [LARGE SCALE GENOMIC DNA]</scope>
    <source>
        <strain evidence="6 7">NIES-4017</strain>
    </source>
</reference>
<proteinExistence type="predicted"/>
<feature type="compositionally biased region" description="Polar residues" evidence="5">
    <location>
        <begin position="315"/>
        <end position="330"/>
    </location>
</feature>
<dbReference type="Gene3D" id="3.80.10.10">
    <property type="entry name" value="Ribonuclease Inhibitor"/>
    <property type="match status" value="2"/>
</dbReference>
<dbReference type="SMART" id="SM00365">
    <property type="entry name" value="LRR_SD22"/>
    <property type="match status" value="5"/>
</dbReference>
<evidence type="ECO:0000256" key="3">
    <source>
        <dbReference type="ARBA" id="ARBA00022737"/>
    </source>
</evidence>
<dbReference type="Pfam" id="PF13855">
    <property type="entry name" value="LRR_8"/>
    <property type="match status" value="1"/>
</dbReference>
<dbReference type="InterPro" id="IPR003591">
    <property type="entry name" value="Leu-rich_rpt_typical-subtyp"/>
</dbReference>
<organism evidence="6 7">
    <name type="scientific">Astrephomene gubernaculifera</name>
    <dbReference type="NCBI Taxonomy" id="47775"/>
    <lineage>
        <taxon>Eukaryota</taxon>
        <taxon>Viridiplantae</taxon>
        <taxon>Chlorophyta</taxon>
        <taxon>core chlorophytes</taxon>
        <taxon>Chlorophyceae</taxon>
        <taxon>CS clade</taxon>
        <taxon>Chlamydomonadales</taxon>
        <taxon>Astrephomenaceae</taxon>
        <taxon>Astrephomene</taxon>
    </lineage>
</organism>
<dbReference type="InterPro" id="IPR001611">
    <property type="entry name" value="Leu-rich_rpt"/>
</dbReference>
<dbReference type="Proteomes" id="UP001054857">
    <property type="component" value="Unassembled WGS sequence"/>
</dbReference>
<feature type="coiled-coil region" evidence="4">
    <location>
        <begin position="478"/>
        <end position="505"/>
    </location>
</feature>
<keyword evidence="7" id="KW-1185">Reference proteome</keyword>
<dbReference type="PANTHER" id="PTHR15454:SF56">
    <property type="entry name" value="PROTEIN PHOSPHATASE 1 REGULATORY SUBUNIT 7-RELATED"/>
    <property type="match status" value="1"/>
</dbReference>
<feature type="compositionally biased region" description="Low complexity" evidence="5">
    <location>
        <begin position="238"/>
        <end position="256"/>
    </location>
</feature>
<comment type="subcellular location">
    <subcellularLocation>
        <location evidence="1">Cytoplasm</location>
        <location evidence="1">Cytoskeleton</location>
        <location evidence="1">Cilium axoneme</location>
    </subcellularLocation>
</comment>
<dbReference type="PANTHER" id="PTHR15454">
    <property type="entry name" value="NISCHARIN RELATED"/>
    <property type="match status" value="1"/>
</dbReference>
<keyword evidence="3" id="KW-0677">Repeat</keyword>
<dbReference type="GO" id="GO:0005930">
    <property type="term" value="C:axoneme"/>
    <property type="evidence" value="ECO:0007669"/>
    <property type="project" value="UniProtKB-SubCell"/>
</dbReference>
<accession>A0AAD3HK56</accession>
<keyword evidence="2" id="KW-0433">Leucine-rich repeat</keyword>
<gene>
    <name evidence="6" type="ORF">Agub_g4909</name>
</gene>
<keyword evidence="4" id="KW-0175">Coiled coil</keyword>
<evidence type="ECO:0000256" key="2">
    <source>
        <dbReference type="ARBA" id="ARBA00022614"/>
    </source>
</evidence>
<dbReference type="SUPFAM" id="SSF52075">
    <property type="entry name" value="Outer arm dynein light chain 1"/>
    <property type="match status" value="1"/>
</dbReference>
<dbReference type="EMBL" id="BMAR01000006">
    <property type="protein sequence ID" value="GFR43792.1"/>
    <property type="molecule type" value="Genomic_DNA"/>
</dbReference>
<feature type="coiled-coil region" evidence="4">
    <location>
        <begin position="641"/>
        <end position="1048"/>
    </location>
</feature>
<dbReference type="AlphaFoldDB" id="A0AAD3HK56"/>
<feature type="region of interest" description="Disordered" evidence="5">
    <location>
        <begin position="224"/>
        <end position="453"/>
    </location>
</feature>
<evidence type="ECO:0000313" key="7">
    <source>
        <dbReference type="Proteomes" id="UP001054857"/>
    </source>
</evidence>
<feature type="compositionally biased region" description="Low complexity" evidence="5">
    <location>
        <begin position="366"/>
        <end position="375"/>
    </location>
</feature>